<dbReference type="CDD" id="cd02440">
    <property type="entry name" value="AdoMet_MTases"/>
    <property type="match status" value="1"/>
</dbReference>
<dbReference type="InterPro" id="IPR029063">
    <property type="entry name" value="SAM-dependent_MTases_sf"/>
</dbReference>
<feature type="domain" description="Methyltransferase" evidence="1">
    <location>
        <begin position="71"/>
        <end position="164"/>
    </location>
</feature>
<dbReference type="InterPro" id="IPR041698">
    <property type="entry name" value="Methyltransf_25"/>
</dbReference>
<accession>A0A2V3U3R0</accession>
<comment type="caution">
    <text evidence="2">The sequence shown here is derived from an EMBL/GenBank/DDBJ whole genome shotgun (WGS) entry which is preliminary data.</text>
</comment>
<dbReference type="AlphaFoldDB" id="A0A2V3U3R0"/>
<dbReference type="SUPFAM" id="SSF53335">
    <property type="entry name" value="S-adenosyl-L-methionine-dependent methyltransferases"/>
    <property type="match status" value="1"/>
</dbReference>
<evidence type="ECO:0000313" key="2">
    <source>
        <dbReference type="EMBL" id="PXW57365.1"/>
    </source>
</evidence>
<reference evidence="2 3" key="1">
    <citation type="submission" date="2018-05" db="EMBL/GenBank/DDBJ databases">
        <title>Genomic Encyclopedia of Type Strains, Phase IV (KMG-IV): sequencing the most valuable type-strain genomes for metagenomic binning, comparative biology and taxonomic classification.</title>
        <authorList>
            <person name="Goeker M."/>
        </authorList>
    </citation>
    <scope>NUCLEOTIDE SEQUENCE [LARGE SCALE GENOMIC DNA]</scope>
    <source>
        <strain evidence="2 3">DSM 6462</strain>
    </source>
</reference>
<evidence type="ECO:0000313" key="3">
    <source>
        <dbReference type="Proteomes" id="UP000248021"/>
    </source>
</evidence>
<dbReference type="PANTHER" id="PTHR43464:SF58">
    <property type="entry name" value="BLR7975 PROTEIN"/>
    <property type="match status" value="1"/>
</dbReference>
<dbReference type="PANTHER" id="PTHR43464">
    <property type="entry name" value="METHYLTRANSFERASE"/>
    <property type="match status" value="1"/>
</dbReference>
<dbReference type="Proteomes" id="UP000248021">
    <property type="component" value="Unassembled WGS sequence"/>
</dbReference>
<gene>
    <name evidence="2" type="ORF">C7450_107406</name>
</gene>
<protein>
    <submittedName>
        <fullName evidence="2">tRNA (Cmo5U34)-methyltransferase</fullName>
    </submittedName>
</protein>
<organism evidence="2 3">
    <name type="scientific">Chelatococcus asaccharovorans</name>
    <dbReference type="NCBI Taxonomy" id="28210"/>
    <lineage>
        <taxon>Bacteria</taxon>
        <taxon>Pseudomonadati</taxon>
        <taxon>Pseudomonadota</taxon>
        <taxon>Alphaproteobacteria</taxon>
        <taxon>Hyphomicrobiales</taxon>
        <taxon>Chelatococcaceae</taxon>
        <taxon>Chelatococcus</taxon>
    </lineage>
</organism>
<sequence>MRHDTPLLDIGLSRKADLVRMKATAPMQPFNDPDLVSHYAEATPRRVPGFADLHRMALLLLSEHATEAARILVLGAGGGLELKTFAEARPDWSFVGVDPSAPMLDLAKHVLGPLGSQVAWVHGYVEHAPPGPFDGATCLLTLHFLPRPERLRVLQAIRRRLSPGAPLIIAHHSIPEGAASDRWLTRSAAFAAGPTPDPGQVAAAASGLARHLPLLSTHDEEALLREAGFCDVALFYAGFSFRGWVAVARDT</sequence>
<dbReference type="GO" id="GO:0032259">
    <property type="term" value="P:methylation"/>
    <property type="evidence" value="ECO:0007669"/>
    <property type="project" value="UniProtKB-KW"/>
</dbReference>
<proteinExistence type="predicted"/>
<evidence type="ECO:0000259" key="1">
    <source>
        <dbReference type="Pfam" id="PF13649"/>
    </source>
</evidence>
<dbReference type="EMBL" id="QJJK01000007">
    <property type="protein sequence ID" value="PXW57365.1"/>
    <property type="molecule type" value="Genomic_DNA"/>
</dbReference>
<keyword evidence="2" id="KW-0489">Methyltransferase</keyword>
<dbReference type="GO" id="GO:0008168">
    <property type="term" value="F:methyltransferase activity"/>
    <property type="evidence" value="ECO:0007669"/>
    <property type="project" value="UniProtKB-KW"/>
</dbReference>
<keyword evidence="3" id="KW-1185">Reference proteome</keyword>
<keyword evidence="2" id="KW-0808">Transferase</keyword>
<dbReference type="Gene3D" id="3.40.50.150">
    <property type="entry name" value="Vaccinia Virus protein VP39"/>
    <property type="match status" value="1"/>
</dbReference>
<name>A0A2V3U3R0_9HYPH</name>
<dbReference type="Pfam" id="PF13649">
    <property type="entry name" value="Methyltransf_25"/>
    <property type="match status" value="1"/>
</dbReference>